<proteinExistence type="inferred from homology"/>
<evidence type="ECO:0000313" key="10">
    <source>
        <dbReference type="EMBL" id="GAA0371344.1"/>
    </source>
</evidence>
<keyword evidence="4 6" id="KW-0274">FAD</keyword>
<dbReference type="SUPFAM" id="SSF56645">
    <property type="entry name" value="Acyl-CoA dehydrogenase NM domain-like"/>
    <property type="match status" value="1"/>
</dbReference>
<evidence type="ECO:0000256" key="4">
    <source>
        <dbReference type="ARBA" id="ARBA00022827"/>
    </source>
</evidence>
<dbReference type="InterPro" id="IPR013786">
    <property type="entry name" value="AcylCoA_DH/ox_N"/>
</dbReference>
<evidence type="ECO:0000256" key="2">
    <source>
        <dbReference type="ARBA" id="ARBA00009347"/>
    </source>
</evidence>
<dbReference type="RefSeq" id="WP_344122276.1">
    <property type="nucleotide sequence ID" value="NZ_BAAABW010000028.1"/>
</dbReference>
<dbReference type="Pfam" id="PF02770">
    <property type="entry name" value="Acyl-CoA_dh_M"/>
    <property type="match status" value="1"/>
</dbReference>
<dbReference type="InterPro" id="IPR009075">
    <property type="entry name" value="AcylCo_DH/oxidase_C"/>
</dbReference>
<evidence type="ECO:0000259" key="7">
    <source>
        <dbReference type="Pfam" id="PF00441"/>
    </source>
</evidence>
<dbReference type="Pfam" id="PF00441">
    <property type="entry name" value="Acyl-CoA_dh_1"/>
    <property type="match status" value="1"/>
</dbReference>
<name>A0ABN0XSD5_9ACTN</name>
<dbReference type="PANTHER" id="PTHR43292">
    <property type="entry name" value="ACYL-COA DEHYDROGENASE"/>
    <property type="match status" value="1"/>
</dbReference>
<sequence length="384" mass="41373">MELEPTAQQREFRERICALLCSDEVRAEVAAVRGARGGEAGLLDVYRRLGERGWLAVNWPEEYGGLGGTIQDKAILTEELIAHGVPDIVHTLSIDIVGLALMMYGTDAQKSRLLPRIARGEGAASILFSEPAVGSDLAALETRAEPDGDGWRIHGRKVYSMKSHLADFALCAARTSESEVKYHGITLFVVPLKTPGVLVDPLWNLGDERFGDVTLTGIRVTEDDVVGEVDGGWEVINSVLGLERTGVEFEAKACRWFDVLLRHAADTGLLDHPVHGPRLVELDSWVRAARLLAWRSVTELGDHASDDVHNAMAKLVTSEVAQEVARAQLDLSGLDGALTRHDDRAPSGGTGEAAYRDSVGLTLASGTSEVMRSLIASTGLGLLA</sequence>
<dbReference type="EMBL" id="BAAABW010000028">
    <property type="protein sequence ID" value="GAA0371344.1"/>
    <property type="molecule type" value="Genomic_DNA"/>
</dbReference>
<reference evidence="10 11" key="1">
    <citation type="journal article" date="2019" name="Int. J. Syst. Evol. Microbiol.">
        <title>The Global Catalogue of Microorganisms (GCM) 10K type strain sequencing project: providing services to taxonomists for standard genome sequencing and annotation.</title>
        <authorList>
            <consortium name="The Broad Institute Genomics Platform"/>
            <consortium name="The Broad Institute Genome Sequencing Center for Infectious Disease"/>
            <person name="Wu L."/>
            <person name="Ma J."/>
        </authorList>
    </citation>
    <scope>NUCLEOTIDE SEQUENCE [LARGE SCALE GENOMIC DNA]</scope>
    <source>
        <strain evidence="10 11">JCM 4565</strain>
    </source>
</reference>
<dbReference type="InterPro" id="IPR037069">
    <property type="entry name" value="AcylCoA_DH/ox_N_sf"/>
</dbReference>
<evidence type="ECO:0000256" key="5">
    <source>
        <dbReference type="ARBA" id="ARBA00023002"/>
    </source>
</evidence>
<organism evidence="10 11">
    <name type="scientific">Streptomyces blastmyceticus</name>
    <dbReference type="NCBI Taxonomy" id="68180"/>
    <lineage>
        <taxon>Bacteria</taxon>
        <taxon>Bacillati</taxon>
        <taxon>Actinomycetota</taxon>
        <taxon>Actinomycetes</taxon>
        <taxon>Kitasatosporales</taxon>
        <taxon>Streptomycetaceae</taxon>
        <taxon>Streptomyces</taxon>
    </lineage>
</organism>
<keyword evidence="11" id="KW-1185">Reference proteome</keyword>
<dbReference type="Pfam" id="PF02771">
    <property type="entry name" value="Acyl-CoA_dh_N"/>
    <property type="match status" value="1"/>
</dbReference>
<feature type="domain" description="Acyl-CoA oxidase/dehydrogenase middle" evidence="8">
    <location>
        <begin position="126"/>
        <end position="206"/>
    </location>
</feature>
<feature type="domain" description="Acyl-CoA dehydrogenase/oxidase N-terminal" evidence="9">
    <location>
        <begin position="6"/>
        <end position="121"/>
    </location>
</feature>
<evidence type="ECO:0000313" key="11">
    <source>
        <dbReference type="Proteomes" id="UP001500063"/>
    </source>
</evidence>
<dbReference type="PANTHER" id="PTHR43292:SF4">
    <property type="entry name" value="ACYL-COA DEHYDROGENASE FADE34"/>
    <property type="match status" value="1"/>
</dbReference>
<dbReference type="InterPro" id="IPR036250">
    <property type="entry name" value="AcylCo_DH-like_C"/>
</dbReference>
<evidence type="ECO:0000256" key="1">
    <source>
        <dbReference type="ARBA" id="ARBA00001974"/>
    </source>
</evidence>
<evidence type="ECO:0000256" key="3">
    <source>
        <dbReference type="ARBA" id="ARBA00022630"/>
    </source>
</evidence>
<comment type="similarity">
    <text evidence="2 6">Belongs to the acyl-CoA dehydrogenase family.</text>
</comment>
<comment type="caution">
    <text evidence="10">The sequence shown here is derived from an EMBL/GenBank/DDBJ whole genome shotgun (WGS) entry which is preliminary data.</text>
</comment>
<dbReference type="SUPFAM" id="SSF47203">
    <property type="entry name" value="Acyl-CoA dehydrogenase C-terminal domain-like"/>
    <property type="match status" value="1"/>
</dbReference>
<evidence type="ECO:0000256" key="6">
    <source>
        <dbReference type="RuleBase" id="RU362125"/>
    </source>
</evidence>
<dbReference type="InterPro" id="IPR006091">
    <property type="entry name" value="Acyl-CoA_Oxase/DH_mid-dom"/>
</dbReference>
<dbReference type="InterPro" id="IPR009100">
    <property type="entry name" value="AcylCoA_DH/oxidase_NM_dom_sf"/>
</dbReference>
<comment type="cofactor">
    <cofactor evidence="1 6">
        <name>FAD</name>
        <dbReference type="ChEBI" id="CHEBI:57692"/>
    </cofactor>
</comment>
<protein>
    <submittedName>
        <fullName evidence="10">Acyl-CoA dehydrogenase family protein</fullName>
    </submittedName>
</protein>
<keyword evidence="3 6" id="KW-0285">Flavoprotein</keyword>
<dbReference type="Proteomes" id="UP001500063">
    <property type="component" value="Unassembled WGS sequence"/>
</dbReference>
<dbReference type="InterPro" id="IPR052161">
    <property type="entry name" value="Mycobact_Acyl-CoA_DH"/>
</dbReference>
<dbReference type="InterPro" id="IPR046373">
    <property type="entry name" value="Acyl-CoA_Oxase/DH_mid-dom_sf"/>
</dbReference>
<accession>A0ABN0XSD5</accession>
<dbReference type="Gene3D" id="2.40.110.10">
    <property type="entry name" value="Butyryl-CoA Dehydrogenase, subunit A, domain 2"/>
    <property type="match status" value="1"/>
</dbReference>
<feature type="domain" description="Acyl-CoA dehydrogenase/oxidase C-terminal" evidence="7">
    <location>
        <begin position="231"/>
        <end position="377"/>
    </location>
</feature>
<evidence type="ECO:0000259" key="9">
    <source>
        <dbReference type="Pfam" id="PF02771"/>
    </source>
</evidence>
<evidence type="ECO:0000259" key="8">
    <source>
        <dbReference type="Pfam" id="PF02770"/>
    </source>
</evidence>
<dbReference type="Gene3D" id="1.10.540.10">
    <property type="entry name" value="Acyl-CoA dehydrogenase/oxidase, N-terminal domain"/>
    <property type="match status" value="1"/>
</dbReference>
<gene>
    <name evidence="10" type="ORF">GCM10010319_56740</name>
</gene>
<dbReference type="Gene3D" id="1.20.140.10">
    <property type="entry name" value="Butyryl-CoA Dehydrogenase, subunit A, domain 3"/>
    <property type="match status" value="1"/>
</dbReference>
<keyword evidence="5 6" id="KW-0560">Oxidoreductase</keyword>